<accession>A0A2M4D9Y6</accession>
<reference evidence="2" key="1">
    <citation type="submission" date="2018-01" db="EMBL/GenBank/DDBJ databases">
        <title>An insight into the sialome of Amazonian anophelines.</title>
        <authorList>
            <person name="Ribeiro J.M."/>
            <person name="Scarpassa V."/>
            <person name="Calvo E."/>
        </authorList>
    </citation>
    <scope>NUCLEOTIDE SEQUENCE</scope>
</reference>
<keyword evidence="1" id="KW-0732">Signal</keyword>
<protein>
    <submittedName>
        <fullName evidence="2">Putative secreted protein</fullName>
    </submittedName>
</protein>
<dbReference type="EMBL" id="GGFL01010215">
    <property type="protein sequence ID" value="MBW74393.1"/>
    <property type="molecule type" value="Transcribed_RNA"/>
</dbReference>
<proteinExistence type="predicted"/>
<name>A0A2M4D9Y6_ANODA</name>
<evidence type="ECO:0000313" key="2">
    <source>
        <dbReference type="EMBL" id="MBW74393.1"/>
    </source>
</evidence>
<sequence length="132" mass="14459">MKCNLHETASTIIIIIAAVVAGAQTCRSNSTKLQSIHRCSIGGDAMAHTHTHAPDSKNNYRSQAPTQIDCLSLERCCYPMQLTVHASECARILYHIGSHQPSGLAWIDFTLVRVMDTDPGGESVPPPEYRIE</sequence>
<feature type="chain" id="PRO_5014682471" evidence="1">
    <location>
        <begin position="23"/>
        <end position="132"/>
    </location>
</feature>
<organism evidence="2">
    <name type="scientific">Anopheles darlingi</name>
    <name type="common">Mosquito</name>
    <dbReference type="NCBI Taxonomy" id="43151"/>
    <lineage>
        <taxon>Eukaryota</taxon>
        <taxon>Metazoa</taxon>
        <taxon>Ecdysozoa</taxon>
        <taxon>Arthropoda</taxon>
        <taxon>Hexapoda</taxon>
        <taxon>Insecta</taxon>
        <taxon>Pterygota</taxon>
        <taxon>Neoptera</taxon>
        <taxon>Endopterygota</taxon>
        <taxon>Diptera</taxon>
        <taxon>Nematocera</taxon>
        <taxon>Culicoidea</taxon>
        <taxon>Culicidae</taxon>
        <taxon>Anophelinae</taxon>
        <taxon>Anopheles</taxon>
    </lineage>
</organism>
<feature type="signal peptide" evidence="1">
    <location>
        <begin position="1"/>
        <end position="22"/>
    </location>
</feature>
<dbReference type="AlphaFoldDB" id="A0A2M4D9Y6"/>
<evidence type="ECO:0000256" key="1">
    <source>
        <dbReference type="SAM" id="SignalP"/>
    </source>
</evidence>